<dbReference type="EMBL" id="JANYMP010000006">
    <property type="protein sequence ID" value="MCS7478105.1"/>
    <property type="molecule type" value="Genomic_DNA"/>
</dbReference>
<dbReference type="SUPFAM" id="SSF82607">
    <property type="entry name" value="YbaB-like"/>
    <property type="match status" value="1"/>
</dbReference>
<keyword evidence="3" id="KW-1185">Reference proteome</keyword>
<evidence type="ECO:0000256" key="1">
    <source>
        <dbReference type="SAM" id="MobiDB-lite"/>
    </source>
</evidence>
<reference evidence="2" key="1">
    <citation type="submission" date="2022-08" db="EMBL/GenBank/DDBJ databases">
        <authorList>
            <person name="Tistechok S."/>
            <person name="Samborskyy M."/>
            <person name="Roman I."/>
        </authorList>
    </citation>
    <scope>NUCLEOTIDE SEQUENCE</scope>
    <source>
        <strain evidence="2">DSM 103496</strain>
    </source>
</reference>
<feature type="region of interest" description="Disordered" evidence="1">
    <location>
        <begin position="116"/>
        <end position="175"/>
    </location>
</feature>
<evidence type="ECO:0000313" key="2">
    <source>
        <dbReference type="EMBL" id="MCS7478105.1"/>
    </source>
</evidence>
<dbReference type="GO" id="GO:0003677">
    <property type="term" value="F:DNA binding"/>
    <property type="evidence" value="ECO:0007669"/>
    <property type="project" value="InterPro"/>
</dbReference>
<comment type="caution">
    <text evidence="2">The sequence shown here is derived from an EMBL/GenBank/DDBJ whole genome shotgun (WGS) entry which is preliminary data.</text>
</comment>
<protein>
    <submittedName>
        <fullName evidence="2">YbaB/EbfC family nucleoid-associated protein</fullName>
    </submittedName>
</protein>
<name>A0A9X2VK41_9PSEU</name>
<dbReference type="Pfam" id="PF02575">
    <property type="entry name" value="YbaB_DNA_bd"/>
    <property type="match status" value="1"/>
</dbReference>
<accession>A0A9X2VK41</accession>
<organism evidence="2 3">
    <name type="scientific">Umezawaea endophytica</name>
    <dbReference type="NCBI Taxonomy" id="1654476"/>
    <lineage>
        <taxon>Bacteria</taxon>
        <taxon>Bacillati</taxon>
        <taxon>Actinomycetota</taxon>
        <taxon>Actinomycetes</taxon>
        <taxon>Pseudonocardiales</taxon>
        <taxon>Pseudonocardiaceae</taxon>
        <taxon>Umezawaea</taxon>
    </lineage>
</organism>
<dbReference type="InterPro" id="IPR036894">
    <property type="entry name" value="YbaB-like_sf"/>
</dbReference>
<evidence type="ECO:0000313" key="3">
    <source>
        <dbReference type="Proteomes" id="UP001141259"/>
    </source>
</evidence>
<feature type="compositionally biased region" description="Pro residues" evidence="1">
    <location>
        <begin position="145"/>
        <end position="156"/>
    </location>
</feature>
<dbReference type="AlphaFoldDB" id="A0A9X2VK41"/>
<dbReference type="Gene3D" id="3.30.1310.10">
    <property type="entry name" value="Nucleoid-associated protein YbaB-like domain"/>
    <property type="match status" value="1"/>
</dbReference>
<gene>
    <name evidence="2" type="ORF">NZH93_14690</name>
</gene>
<proteinExistence type="predicted"/>
<dbReference type="InterPro" id="IPR004401">
    <property type="entry name" value="YbaB/EbfC"/>
</dbReference>
<feature type="compositionally biased region" description="Pro residues" evidence="1">
    <location>
        <begin position="120"/>
        <end position="131"/>
    </location>
</feature>
<sequence>MPDDVGGSERMLAQWETSIREKAERYQDMAERVQGLSITETSRDGTIRLTIGSNGILSSVDIAESARDKRMSEVSAEIMRTLQKAQSRIPELLQQAMAETIGTQDETANVLFAEARKNFPPAPAEDVPPPVNQELRFGIEDDQPPRPVPPQAPPAPRRPRRPDDDEDFDGGSFLS</sequence>
<dbReference type="Proteomes" id="UP001141259">
    <property type="component" value="Unassembled WGS sequence"/>
</dbReference>